<evidence type="ECO:0000313" key="2">
    <source>
        <dbReference type="Proteomes" id="UP000763802"/>
    </source>
</evidence>
<protein>
    <submittedName>
        <fullName evidence="1">Rhamnan synthesis F family protein</fullName>
    </submittedName>
</protein>
<dbReference type="RefSeq" id="WP_215193601.1">
    <property type="nucleotide sequence ID" value="NZ_JAHHDY010000006.1"/>
</dbReference>
<gene>
    <name evidence="1" type="ORF">KL867_03195</name>
</gene>
<dbReference type="Pfam" id="PF05045">
    <property type="entry name" value="RgpF"/>
    <property type="match status" value="1"/>
</dbReference>
<comment type="caution">
    <text evidence="1">The sequence shown here is derived from an EMBL/GenBank/DDBJ whole genome shotgun (WGS) entry which is preliminary data.</text>
</comment>
<dbReference type="Proteomes" id="UP000763802">
    <property type="component" value="Unassembled WGS sequence"/>
</dbReference>
<reference evidence="1 2" key="1">
    <citation type="submission" date="2021-05" db="EMBL/GenBank/DDBJ databases">
        <title>Draft genomes of marine bacteria isolated from model chitin particles.</title>
        <authorList>
            <person name="Datta M.S."/>
            <person name="Schwartzman J.A."/>
            <person name="Cordero O."/>
        </authorList>
    </citation>
    <scope>NUCLEOTIDE SEQUENCE [LARGE SCALE GENOMIC DNA]</scope>
    <source>
        <strain evidence="1 2">4E07</strain>
    </source>
</reference>
<sequence>MRRHPIFRRMQTLWRFVWPAQDERRYARMLRSSPQFDPAFYIASNPRLRWLFRRAPERHYVLFGEALGLNPNPHFAPRAYLFHNPDLMARGVRPLQHYIEIGKQEARQVLVSPDQRGYDGPPLPPIGATDAPNPRAPVAVVVHLYYHEMWPEFATALRRQHFDFDLYVTLTGTKTDCAPVRQEIEATFPRAKVWALPNHGRDILPFVHLINAGLLTPYRAVCKLHSKKSPHLADGDAWRQTLLAGVLGDPDQTQVRLQTFLDQTQLGIWTADHQLYQGDIWWGPNQPRAETLLDRIGQRNWGANLAFPAGSIYWIKPALLTQIQALKLTAQDFEPEQALVDGTTAHAMERVLGCLAIATGLGIRETHQLDAELAPRPETQS</sequence>
<organism evidence="1 2">
    <name type="scientific">Falsiruegeria litorea</name>
    <dbReference type="NCBI Taxonomy" id="1280831"/>
    <lineage>
        <taxon>Bacteria</taxon>
        <taxon>Pseudomonadati</taxon>
        <taxon>Pseudomonadota</taxon>
        <taxon>Alphaproteobacteria</taxon>
        <taxon>Rhodobacterales</taxon>
        <taxon>Roseobacteraceae</taxon>
        <taxon>Falsiruegeria</taxon>
    </lineage>
</organism>
<dbReference type="InterPro" id="IPR007739">
    <property type="entry name" value="RgpF"/>
</dbReference>
<name>A0ABS5WLP6_9RHOB</name>
<keyword evidence="2" id="KW-1185">Reference proteome</keyword>
<evidence type="ECO:0000313" key="1">
    <source>
        <dbReference type="EMBL" id="MBT3140047.1"/>
    </source>
</evidence>
<proteinExistence type="predicted"/>
<accession>A0ABS5WLP6</accession>
<dbReference type="EMBL" id="JAHHDY010000006">
    <property type="protein sequence ID" value="MBT3140047.1"/>
    <property type="molecule type" value="Genomic_DNA"/>
</dbReference>